<evidence type="ECO:0000256" key="1">
    <source>
        <dbReference type="SAM" id="MobiDB-lite"/>
    </source>
</evidence>
<protein>
    <submittedName>
        <fullName evidence="2">Uncharacterized protein</fullName>
    </submittedName>
</protein>
<sequence length="114" mass="12844">HLKQTSEKYRLSCLSGSDNICEIVTEKSDNTCICLCITGSHINMNSRFTSAAKNKKNQNRDGSEMKKGKKHQRDSHYRLQSIIPIPETERVLMSLSCSHHLHASSHGNPPKKNP</sequence>
<reference evidence="2" key="2">
    <citation type="submission" date="2013-04" db="UniProtKB">
        <authorList>
            <consortium name="EnsemblPlants"/>
        </authorList>
    </citation>
    <scope>IDENTIFICATION</scope>
</reference>
<evidence type="ECO:0000313" key="2">
    <source>
        <dbReference type="EnsemblPlants" id="OB09G16660.1"/>
    </source>
</evidence>
<dbReference type="EnsemblPlants" id="OB09G16660.1">
    <property type="protein sequence ID" value="OB09G16660.1"/>
    <property type="gene ID" value="OB09G16660"/>
</dbReference>
<dbReference type="Proteomes" id="UP000006038">
    <property type="component" value="Chromosome 9"/>
</dbReference>
<organism evidence="2">
    <name type="scientific">Oryza brachyantha</name>
    <name type="common">malo sina</name>
    <dbReference type="NCBI Taxonomy" id="4533"/>
    <lineage>
        <taxon>Eukaryota</taxon>
        <taxon>Viridiplantae</taxon>
        <taxon>Streptophyta</taxon>
        <taxon>Embryophyta</taxon>
        <taxon>Tracheophyta</taxon>
        <taxon>Spermatophyta</taxon>
        <taxon>Magnoliopsida</taxon>
        <taxon>Liliopsida</taxon>
        <taxon>Poales</taxon>
        <taxon>Poaceae</taxon>
        <taxon>BOP clade</taxon>
        <taxon>Oryzoideae</taxon>
        <taxon>Oryzeae</taxon>
        <taxon>Oryzinae</taxon>
        <taxon>Oryza</taxon>
    </lineage>
</organism>
<evidence type="ECO:0000313" key="3">
    <source>
        <dbReference type="Proteomes" id="UP000006038"/>
    </source>
</evidence>
<name>J3MXD7_ORYBR</name>
<keyword evidence="3" id="KW-1185">Reference proteome</keyword>
<reference evidence="2" key="1">
    <citation type="journal article" date="2013" name="Nat. Commun.">
        <title>Whole-genome sequencing of Oryza brachyantha reveals mechanisms underlying Oryza genome evolution.</title>
        <authorList>
            <person name="Chen J."/>
            <person name="Huang Q."/>
            <person name="Gao D."/>
            <person name="Wang J."/>
            <person name="Lang Y."/>
            <person name="Liu T."/>
            <person name="Li B."/>
            <person name="Bai Z."/>
            <person name="Luis Goicoechea J."/>
            <person name="Liang C."/>
            <person name="Chen C."/>
            <person name="Zhang W."/>
            <person name="Sun S."/>
            <person name="Liao Y."/>
            <person name="Zhang X."/>
            <person name="Yang L."/>
            <person name="Song C."/>
            <person name="Wang M."/>
            <person name="Shi J."/>
            <person name="Liu G."/>
            <person name="Liu J."/>
            <person name="Zhou H."/>
            <person name="Zhou W."/>
            <person name="Yu Q."/>
            <person name="An N."/>
            <person name="Chen Y."/>
            <person name="Cai Q."/>
            <person name="Wang B."/>
            <person name="Liu B."/>
            <person name="Min J."/>
            <person name="Huang Y."/>
            <person name="Wu H."/>
            <person name="Li Z."/>
            <person name="Zhang Y."/>
            <person name="Yin Y."/>
            <person name="Song W."/>
            <person name="Jiang J."/>
            <person name="Jackson S.A."/>
            <person name="Wing R.A."/>
            <person name="Wang J."/>
            <person name="Chen M."/>
        </authorList>
    </citation>
    <scope>NUCLEOTIDE SEQUENCE [LARGE SCALE GENOMIC DNA]</scope>
    <source>
        <strain evidence="2">cv. IRGC 101232</strain>
    </source>
</reference>
<dbReference type="AlphaFoldDB" id="J3MXD7"/>
<accession>J3MXD7</accession>
<feature type="region of interest" description="Disordered" evidence="1">
    <location>
        <begin position="51"/>
        <end position="76"/>
    </location>
</feature>
<dbReference type="Gramene" id="OB09G16660.1">
    <property type="protein sequence ID" value="OB09G16660.1"/>
    <property type="gene ID" value="OB09G16660"/>
</dbReference>
<dbReference type="HOGENOM" id="CLU_2127483_0_0_1"/>
<proteinExistence type="predicted"/>